<dbReference type="Gene3D" id="3.40.50.150">
    <property type="entry name" value="Vaccinia Virus protein VP39"/>
    <property type="match status" value="1"/>
</dbReference>
<name>A0A0F9BN51_9ZZZZ</name>
<gene>
    <name evidence="1" type="ORF">LCGC14_2426670</name>
</gene>
<evidence type="ECO:0008006" key="2">
    <source>
        <dbReference type="Google" id="ProtNLM"/>
    </source>
</evidence>
<dbReference type="SUPFAM" id="SSF53335">
    <property type="entry name" value="S-adenosyl-L-methionine-dependent methyltransferases"/>
    <property type="match status" value="1"/>
</dbReference>
<sequence>MIFPYAYIERIKPKTIFEFGSFDGKDAIELTKAFPFARVISFEADPERFEICERNLYGSGIEIHHAAITNFTYEETSKLGLQ</sequence>
<reference evidence="1" key="1">
    <citation type="journal article" date="2015" name="Nature">
        <title>Complex archaea that bridge the gap between prokaryotes and eukaryotes.</title>
        <authorList>
            <person name="Spang A."/>
            <person name="Saw J.H."/>
            <person name="Jorgensen S.L."/>
            <person name="Zaremba-Niedzwiedzka K."/>
            <person name="Martijn J."/>
            <person name="Lind A.E."/>
            <person name="van Eijk R."/>
            <person name="Schleper C."/>
            <person name="Guy L."/>
            <person name="Ettema T.J."/>
        </authorList>
    </citation>
    <scope>NUCLEOTIDE SEQUENCE</scope>
</reference>
<comment type="caution">
    <text evidence="1">The sequence shown here is derived from an EMBL/GenBank/DDBJ whole genome shotgun (WGS) entry which is preliminary data.</text>
</comment>
<evidence type="ECO:0000313" key="1">
    <source>
        <dbReference type="EMBL" id="KKL23309.1"/>
    </source>
</evidence>
<dbReference type="EMBL" id="LAZR01037021">
    <property type="protein sequence ID" value="KKL23309.1"/>
    <property type="molecule type" value="Genomic_DNA"/>
</dbReference>
<dbReference type="InterPro" id="IPR029063">
    <property type="entry name" value="SAM-dependent_MTases_sf"/>
</dbReference>
<proteinExistence type="predicted"/>
<protein>
    <recommendedName>
        <fullName evidence="2">Methyltransferase FkbM domain-containing protein</fullName>
    </recommendedName>
</protein>
<accession>A0A0F9BN51</accession>
<dbReference type="AlphaFoldDB" id="A0A0F9BN51"/>
<organism evidence="1">
    <name type="scientific">marine sediment metagenome</name>
    <dbReference type="NCBI Taxonomy" id="412755"/>
    <lineage>
        <taxon>unclassified sequences</taxon>
        <taxon>metagenomes</taxon>
        <taxon>ecological metagenomes</taxon>
    </lineage>
</organism>